<organism evidence="2 3">
    <name type="scientific">Trametes coccinea (strain BRFM310)</name>
    <name type="common">Pycnoporus coccineus</name>
    <dbReference type="NCBI Taxonomy" id="1353009"/>
    <lineage>
        <taxon>Eukaryota</taxon>
        <taxon>Fungi</taxon>
        <taxon>Dikarya</taxon>
        <taxon>Basidiomycota</taxon>
        <taxon>Agaricomycotina</taxon>
        <taxon>Agaricomycetes</taxon>
        <taxon>Polyporales</taxon>
        <taxon>Polyporaceae</taxon>
        <taxon>Trametes</taxon>
    </lineage>
</organism>
<evidence type="ECO:0008006" key="4">
    <source>
        <dbReference type="Google" id="ProtNLM"/>
    </source>
</evidence>
<evidence type="ECO:0000256" key="1">
    <source>
        <dbReference type="SAM" id="SignalP"/>
    </source>
</evidence>
<name>A0A1Y2IR59_TRAC3</name>
<dbReference type="Proteomes" id="UP000193067">
    <property type="component" value="Unassembled WGS sequence"/>
</dbReference>
<sequence length="190" mass="21380">MLRYLLVLAAYALSVPLELDKIRRITRLHQIGPRASAIPVTGSSFGISSSTVAATTSSITTDADSSAGYHRIAELMNQELPDLDKYIDQGKKATLAYAVRIDQECVHEWAKRYWDMHFPGQRATLSSDEEFIHHYDKKMCATILIVTFIYRSPRVQSRSFSPALGAQHRRDPPELWSASAFVRLQGQQLA</sequence>
<protein>
    <recommendedName>
        <fullName evidence="4">SnoaL-like domain-containing protein</fullName>
    </recommendedName>
</protein>
<evidence type="ECO:0000313" key="3">
    <source>
        <dbReference type="Proteomes" id="UP000193067"/>
    </source>
</evidence>
<proteinExistence type="predicted"/>
<feature type="signal peptide" evidence="1">
    <location>
        <begin position="1"/>
        <end position="16"/>
    </location>
</feature>
<keyword evidence="3" id="KW-1185">Reference proteome</keyword>
<evidence type="ECO:0000313" key="2">
    <source>
        <dbReference type="EMBL" id="OSD02432.1"/>
    </source>
</evidence>
<reference evidence="2 3" key="1">
    <citation type="journal article" date="2015" name="Biotechnol. Biofuels">
        <title>Enhanced degradation of softwood versus hardwood by the white-rot fungus Pycnoporus coccineus.</title>
        <authorList>
            <person name="Couturier M."/>
            <person name="Navarro D."/>
            <person name="Chevret D."/>
            <person name="Henrissat B."/>
            <person name="Piumi F."/>
            <person name="Ruiz-Duenas F.J."/>
            <person name="Martinez A.T."/>
            <person name="Grigoriev I.V."/>
            <person name="Riley R."/>
            <person name="Lipzen A."/>
            <person name="Berrin J.G."/>
            <person name="Master E.R."/>
            <person name="Rosso M.N."/>
        </authorList>
    </citation>
    <scope>NUCLEOTIDE SEQUENCE [LARGE SCALE GENOMIC DNA]</scope>
    <source>
        <strain evidence="2 3">BRFM310</strain>
    </source>
</reference>
<feature type="chain" id="PRO_5012576075" description="SnoaL-like domain-containing protein" evidence="1">
    <location>
        <begin position="17"/>
        <end position="190"/>
    </location>
</feature>
<dbReference type="EMBL" id="KZ084105">
    <property type="protein sequence ID" value="OSD02432.1"/>
    <property type="molecule type" value="Genomic_DNA"/>
</dbReference>
<dbReference type="AlphaFoldDB" id="A0A1Y2IR59"/>
<keyword evidence="1" id="KW-0732">Signal</keyword>
<accession>A0A1Y2IR59</accession>
<gene>
    <name evidence="2" type="ORF">PYCCODRAFT_1477722</name>
</gene>